<evidence type="ECO:0000256" key="3">
    <source>
        <dbReference type="ARBA" id="ARBA00022692"/>
    </source>
</evidence>
<feature type="domain" description="EamA" evidence="7">
    <location>
        <begin position="3"/>
        <end position="139"/>
    </location>
</feature>
<dbReference type="Proteomes" id="UP000247823">
    <property type="component" value="Unassembled WGS sequence"/>
</dbReference>
<gene>
    <name evidence="8" type="ORF">DMW51_29165</name>
</gene>
<keyword evidence="5 6" id="KW-0472">Membrane</keyword>
<protein>
    <submittedName>
        <fullName evidence="8">EamA family transporter</fullName>
    </submittedName>
</protein>
<dbReference type="InterPro" id="IPR037185">
    <property type="entry name" value="EmrE-like"/>
</dbReference>
<evidence type="ECO:0000256" key="1">
    <source>
        <dbReference type="ARBA" id="ARBA00004651"/>
    </source>
</evidence>
<feature type="transmembrane region" description="Helical" evidence="6">
    <location>
        <begin position="232"/>
        <end position="250"/>
    </location>
</feature>
<dbReference type="RefSeq" id="WP_110606292.1">
    <property type="nucleotide sequence ID" value="NZ_QJQB01000659.1"/>
</dbReference>
<evidence type="ECO:0000259" key="7">
    <source>
        <dbReference type="Pfam" id="PF00892"/>
    </source>
</evidence>
<dbReference type="EMBL" id="QJQB01000659">
    <property type="protein sequence ID" value="PYA53869.1"/>
    <property type="molecule type" value="Genomic_DNA"/>
</dbReference>
<keyword evidence="3 6" id="KW-0812">Transmembrane</keyword>
<keyword evidence="2" id="KW-1003">Cell membrane</keyword>
<evidence type="ECO:0000256" key="5">
    <source>
        <dbReference type="ARBA" id="ARBA00023136"/>
    </source>
</evidence>
<dbReference type="InterPro" id="IPR000620">
    <property type="entry name" value="EamA_dom"/>
</dbReference>
<evidence type="ECO:0000256" key="2">
    <source>
        <dbReference type="ARBA" id="ARBA00022475"/>
    </source>
</evidence>
<keyword evidence="9" id="KW-1185">Reference proteome</keyword>
<feature type="transmembrane region" description="Helical" evidence="6">
    <location>
        <begin position="154"/>
        <end position="173"/>
    </location>
</feature>
<reference evidence="8" key="1">
    <citation type="submission" date="2018-06" db="EMBL/GenBank/DDBJ databases">
        <title>Serratia marcescens genome sequencing and assembly.</title>
        <authorList>
            <person name="Martins R.C.R."/>
            <person name="Perdigao-Neto L.V."/>
            <person name="Costa S.F."/>
            <person name="Levin A.S.S."/>
        </authorList>
    </citation>
    <scope>NUCLEOTIDE SEQUENCE</scope>
    <source>
        <strain evidence="8">1283</strain>
    </source>
</reference>
<evidence type="ECO:0000313" key="9">
    <source>
        <dbReference type="Proteomes" id="UP000247823"/>
    </source>
</evidence>
<name>A0ABX5N5E7_SERMA</name>
<feature type="transmembrane region" description="Helical" evidence="6">
    <location>
        <begin position="64"/>
        <end position="86"/>
    </location>
</feature>
<evidence type="ECO:0000256" key="6">
    <source>
        <dbReference type="SAM" id="Phobius"/>
    </source>
</evidence>
<keyword evidence="4 6" id="KW-1133">Transmembrane helix</keyword>
<feature type="transmembrane region" description="Helical" evidence="6">
    <location>
        <begin position="5"/>
        <end position="24"/>
    </location>
</feature>
<evidence type="ECO:0000256" key="4">
    <source>
        <dbReference type="ARBA" id="ARBA00022989"/>
    </source>
</evidence>
<feature type="non-terminal residue" evidence="8">
    <location>
        <position position="251"/>
    </location>
</feature>
<reference evidence="8" key="2">
    <citation type="submission" date="2018-06" db="EMBL/GenBank/DDBJ databases">
        <authorList>
            <person name="Martins R.C."/>
            <person name="Perdigao-Neto L.V."/>
            <person name="Costa S.F."/>
            <person name="Levin A.S.S."/>
        </authorList>
    </citation>
    <scope>NUCLEOTIDE SEQUENCE</scope>
    <source>
        <strain evidence="8">1283</strain>
    </source>
</reference>
<feature type="transmembrane region" description="Helical" evidence="6">
    <location>
        <begin position="194"/>
        <end position="217"/>
    </location>
</feature>
<sequence>MFIGVVFALAAGLMWGLIFVGPLLVPDYPAALQSTGRYLAFGLITLPLAWFDRRRLRKLRRQDWLEALKLTAIGNLLYYLCLASAIQRTGAPVSTMIIGTLPVVIALCANLFYGRHDGRLAWGKLAPALLLIVCGLACVNVAELRGNALPIDGWRYLSGLGLAVLAVACWTWFPLRNSRWLRENPTQRPATWATAQGVVTLPLALLGYLAVCGQLALSEPAFALPFGPRPEVFIPLMLVIGVFCSWLGALC</sequence>
<comment type="caution">
    <text evidence="8">The sequence shown here is derived from an EMBL/GenBank/DDBJ whole genome shotgun (WGS) entry which is preliminary data.</text>
</comment>
<comment type="subcellular location">
    <subcellularLocation>
        <location evidence="1">Cell membrane</location>
        <topology evidence="1">Multi-pass membrane protein</topology>
    </subcellularLocation>
</comment>
<feature type="transmembrane region" description="Helical" evidence="6">
    <location>
        <begin position="125"/>
        <end position="142"/>
    </location>
</feature>
<feature type="transmembrane region" description="Helical" evidence="6">
    <location>
        <begin position="36"/>
        <end position="52"/>
    </location>
</feature>
<feature type="transmembrane region" description="Helical" evidence="6">
    <location>
        <begin position="92"/>
        <end position="113"/>
    </location>
</feature>
<proteinExistence type="predicted"/>
<dbReference type="SUPFAM" id="SSF103481">
    <property type="entry name" value="Multidrug resistance efflux transporter EmrE"/>
    <property type="match status" value="1"/>
</dbReference>
<organism evidence="8 9">
    <name type="scientific">Serratia marcescens</name>
    <dbReference type="NCBI Taxonomy" id="615"/>
    <lineage>
        <taxon>Bacteria</taxon>
        <taxon>Pseudomonadati</taxon>
        <taxon>Pseudomonadota</taxon>
        <taxon>Gammaproteobacteria</taxon>
        <taxon>Enterobacterales</taxon>
        <taxon>Yersiniaceae</taxon>
        <taxon>Serratia</taxon>
    </lineage>
</organism>
<evidence type="ECO:0000313" key="8">
    <source>
        <dbReference type="EMBL" id="PYA53869.1"/>
    </source>
</evidence>
<dbReference type="Pfam" id="PF00892">
    <property type="entry name" value="EamA"/>
    <property type="match status" value="1"/>
</dbReference>
<accession>A0ABX5N5E7</accession>